<sequence length="260" mass="29227">MSSSRICTNCQAVVPDGHHFCGRCGAQFHENGQVPENETLYFGAMMVPGRAKLILIKGEGLEGLSYHLNATEHLAGSGNGVVLFPDDGYLSKRHATFLYRDNVLYLRDENSQNRTYLRIREPKQLQDGDIIRVGEQVLQVEFLDIQSEYPMKEDTLMYVSPPQDFKFRLVHLIDGAKAGASYCSVNNDLLVGREGCDVSFPKDRHVSPKHARVFWNNGAVMLEDMGSKNGTYLNTRGEERLSHGDYVQVGSELLRVEINE</sequence>
<dbReference type="Proteomes" id="UP000249799">
    <property type="component" value="Chromosome"/>
</dbReference>
<evidence type="ECO:0000313" key="2">
    <source>
        <dbReference type="Proteomes" id="UP000249799"/>
    </source>
</evidence>
<accession>A0A2Z4FLG0</accession>
<organism evidence="1 2">
    <name type="scientific">Bradymonas sediminis</name>
    <dbReference type="NCBI Taxonomy" id="1548548"/>
    <lineage>
        <taxon>Bacteria</taxon>
        <taxon>Deltaproteobacteria</taxon>
        <taxon>Bradymonadales</taxon>
        <taxon>Bradymonadaceae</taxon>
        <taxon>Bradymonas</taxon>
    </lineage>
</organism>
<dbReference type="AlphaFoldDB" id="A0A2Z4FLG0"/>
<name>A0A2Z4FLG0_9DELT</name>
<protein>
    <submittedName>
        <fullName evidence="1">Uncharacterized protein</fullName>
    </submittedName>
</protein>
<dbReference type="RefSeq" id="WP_111334818.1">
    <property type="nucleotide sequence ID" value="NZ_CP030032.1"/>
</dbReference>
<dbReference type="SMART" id="SM00240">
    <property type="entry name" value="FHA"/>
    <property type="match status" value="2"/>
</dbReference>
<dbReference type="InterPro" id="IPR000253">
    <property type="entry name" value="FHA_dom"/>
</dbReference>
<dbReference type="Gene3D" id="2.60.200.20">
    <property type="match status" value="2"/>
</dbReference>
<dbReference type="EMBL" id="CP030032">
    <property type="protein sequence ID" value="AWV89847.1"/>
    <property type="molecule type" value="Genomic_DNA"/>
</dbReference>
<dbReference type="SUPFAM" id="SSF49879">
    <property type="entry name" value="SMAD/FHA domain"/>
    <property type="match status" value="2"/>
</dbReference>
<proteinExistence type="predicted"/>
<dbReference type="PROSITE" id="PS50006">
    <property type="entry name" value="FHA_DOMAIN"/>
    <property type="match status" value="1"/>
</dbReference>
<dbReference type="OrthoDB" id="5497055at2"/>
<dbReference type="InterPro" id="IPR008984">
    <property type="entry name" value="SMAD_FHA_dom_sf"/>
</dbReference>
<dbReference type="CDD" id="cd00060">
    <property type="entry name" value="FHA"/>
    <property type="match status" value="2"/>
</dbReference>
<dbReference type="KEGG" id="bsed:DN745_11050"/>
<dbReference type="InterPro" id="IPR050923">
    <property type="entry name" value="Cell_Proc_Reg/RNA_Proc"/>
</dbReference>
<dbReference type="PANTHER" id="PTHR23308">
    <property type="entry name" value="NUCLEAR INHIBITOR OF PROTEIN PHOSPHATASE-1"/>
    <property type="match status" value="1"/>
</dbReference>
<evidence type="ECO:0000313" key="1">
    <source>
        <dbReference type="EMBL" id="AWV89847.1"/>
    </source>
</evidence>
<reference evidence="1 2" key="1">
    <citation type="submission" date="2018-06" db="EMBL/GenBank/DDBJ databases">
        <title>Lujinxingia sediminis gen. nov. sp. nov., a new facultative anaerobic member of the class Deltaproteobacteria, and proposal of Lujinxingaceae fam. nov.</title>
        <authorList>
            <person name="Guo L.-Y."/>
            <person name="Li C.-M."/>
            <person name="Wang S."/>
            <person name="Du Z.-J."/>
        </authorList>
    </citation>
    <scope>NUCLEOTIDE SEQUENCE [LARGE SCALE GENOMIC DNA]</scope>
    <source>
        <strain evidence="1 2">FA350</strain>
    </source>
</reference>
<keyword evidence="2" id="KW-1185">Reference proteome</keyword>
<gene>
    <name evidence="1" type="ORF">DN745_11050</name>
</gene>
<dbReference type="Pfam" id="PF00498">
    <property type="entry name" value="FHA"/>
    <property type="match status" value="2"/>
</dbReference>